<protein>
    <submittedName>
        <fullName evidence="2">YqaJ viral recombinase family protein</fullName>
    </submittedName>
</protein>
<reference evidence="2" key="1">
    <citation type="submission" date="2021-02" db="EMBL/GenBank/DDBJ databases">
        <title>Infant gut strain persistence is associated with maternal origin, phylogeny, and functional potential including surface adhesion and iron acquisition.</title>
        <authorList>
            <person name="Lou Y.C."/>
        </authorList>
    </citation>
    <scope>NUCLEOTIDE SEQUENCE</scope>
    <source>
        <strain evidence="2">L3_082_243G1_dasL3_082_243G1_maxbin2.maxbin.015s ta_sub</strain>
    </source>
</reference>
<evidence type="ECO:0000313" key="2">
    <source>
        <dbReference type="EMBL" id="MBS5413032.1"/>
    </source>
</evidence>
<dbReference type="InterPro" id="IPR011335">
    <property type="entry name" value="Restrct_endonuc-II-like"/>
</dbReference>
<dbReference type="EMBL" id="JAGZEE010000042">
    <property type="protein sequence ID" value="MBS5413032.1"/>
    <property type="molecule type" value="Genomic_DNA"/>
</dbReference>
<dbReference type="InterPro" id="IPR011604">
    <property type="entry name" value="PDDEXK-like_dom_sf"/>
</dbReference>
<comment type="caution">
    <text evidence="2">The sequence shown here is derived from an EMBL/GenBank/DDBJ whole genome shotgun (WGS) entry which is preliminary data.</text>
</comment>
<accession>A0A943DSQ1</accession>
<sequence length="223" mass="26147">MEAQHTIEWYRKRLGCITGSECGVLMKRGRNELFSDTAKTYIYQIAGERFMNPDIINNDDTFRMYLEQVNVSSKAMQWGNEQEEYARNLYEKKTGLRILEVGSCKHSTIPNFASSPDGFFYNEDSQVKLCLEIKCLDQGKFMRYKSDVYDNDSLLEMNPKYFYQCCAHMMCTGAQRTDFVVYNPFQIDPIHIVHILPDERIFAEMEKRIRMADDIINQIADIE</sequence>
<feature type="domain" description="YqaJ viral recombinase" evidence="1">
    <location>
        <begin position="8"/>
        <end position="175"/>
    </location>
</feature>
<dbReference type="Gene3D" id="3.90.320.10">
    <property type="match status" value="1"/>
</dbReference>
<name>A0A943DSQ1_BACT4</name>
<dbReference type="PANTHER" id="PTHR46609">
    <property type="entry name" value="EXONUCLEASE, PHAGE-TYPE/RECB, C-TERMINAL DOMAIN-CONTAINING PROTEIN"/>
    <property type="match status" value="1"/>
</dbReference>
<dbReference type="InterPro" id="IPR051703">
    <property type="entry name" value="NF-kappa-B_Signaling_Reg"/>
</dbReference>
<dbReference type="SUPFAM" id="SSF52980">
    <property type="entry name" value="Restriction endonuclease-like"/>
    <property type="match status" value="1"/>
</dbReference>
<dbReference type="Pfam" id="PF09588">
    <property type="entry name" value="YqaJ"/>
    <property type="match status" value="1"/>
</dbReference>
<dbReference type="CDD" id="cd22343">
    <property type="entry name" value="PDDEXK_lambda_exonuclease-like"/>
    <property type="match status" value="1"/>
</dbReference>
<dbReference type="AlphaFoldDB" id="A0A943DSQ1"/>
<evidence type="ECO:0000313" key="3">
    <source>
        <dbReference type="Proteomes" id="UP000782901"/>
    </source>
</evidence>
<dbReference type="Proteomes" id="UP000782901">
    <property type="component" value="Unassembled WGS sequence"/>
</dbReference>
<organism evidence="2 3">
    <name type="scientific">Bacteroides thetaiotaomicron</name>
    <dbReference type="NCBI Taxonomy" id="818"/>
    <lineage>
        <taxon>Bacteria</taxon>
        <taxon>Pseudomonadati</taxon>
        <taxon>Bacteroidota</taxon>
        <taxon>Bacteroidia</taxon>
        <taxon>Bacteroidales</taxon>
        <taxon>Bacteroidaceae</taxon>
        <taxon>Bacteroides</taxon>
    </lineage>
</organism>
<dbReference type="PANTHER" id="PTHR46609:SF6">
    <property type="entry name" value="EXONUCLEASE, PHAGE-TYPE_RECB, C-TERMINAL DOMAIN-CONTAINING PROTEIN-RELATED"/>
    <property type="match status" value="1"/>
</dbReference>
<dbReference type="InterPro" id="IPR019080">
    <property type="entry name" value="YqaJ_viral_recombinase"/>
</dbReference>
<dbReference type="RefSeq" id="WP_195741264.1">
    <property type="nucleotide sequence ID" value="NZ_JADMRY010000026.1"/>
</dbReference>
<evidence type="ECO:0000259" key="1">
    <source>
        <dbReference type="Pfam" id="PF09588"/>
    </source>
</evidence>
<proteinExistence type="predicted"/>
<gene>
    <name evidence="2" type="ORF">KHY35_20385</name>
</gene>